<dbReference type="GO" id="GO:0005615">
    <property type="term" value="C:extracellular space"/>
    <property type="evidence" value="ECO:0007669"/>
    <property type="project" value="TreeGrafter"/>
</dbReference>
<dbReference type="OrthoDB" id="6363818at2759"/>
<dbReference type="SMART" id="SM00365">
    <property type="entry name" value="LRR_SD22"/>
    <property type="match status" value="5"/>
</dbReference>
<dbReference type="AlphaFoldDB" id="A0A6P4ZMW7"/>
<organism evidence="6 7">
    <name type="scientific">Branchiostoma belcheri</name>
    <name type="common">Amphioxus</name>
    <dbReference type="NCBI Taxonomy" id="7741"/>
    <lineage>
        <taxon>Eukaryota</taxon>
        <taxon>Metazoa</taxon>
        <taxon>Chordata</taxon>
        <taxon>Cephalochordata</taxon>
        <taxon>Leptocardii</taxon>
        <taxon>Amphioxiformes</taxon>
        <taxon>Branchiostomatidae</taxon>
        <taxon>Branchiostoma</taxon>
    </lineage>
</organism>
<proteinExistence type="predicted"/>
<name>A0A6P4ZMW7_BRABE</name>
<feature type="signal peptide" evidence="5">
    <location>
        <begin position="1"/>
        <end position="23"/>
    </location>
</feature>
<sequence length="415" mass="46385">MGVPRLSWVCLLCFQATVSTVTGSDTMSSLLTRVLLLLLFILEDLQTTGASCDCSASTCRCGGLSLTTIPQDLPTSITSLYMEYNNITELRMPDFSRYRNLSSLSLPDNHLFVIRSRAFYHLTNLTSIDLRWNKLTSLKADTFVGLGGLQALNLDYNNISSIDEGTFSETPKLVHLLLGSNRLTSISPGSFTGLNQLQLLDLFSNQITYIQPGTFSNLPQLKHLYLYQNRITNIHQHSFSNLPQLQLLSLFSNKITEIRLGTFTDLPRLQELDLDFNHITNIQSGAFSNLSQLEYLGLGHNQMKVPLLTTICHELSSVPTLILTNNPWQCDCRIVSLNLQDQTCQSCPREIMDQIICTEPAKFRTQKLKDINVADLNCTETSKANSATSASHLQHSPNMLTLYLLLSVLALLLET</sequence>
<keyword evidence="3" id="KW-0677">Repeat</keyword>
<keyword evidence="1" id="KW-0433">Leucine-rich repeat</keyword>
<feature type="chain" id="PRO_5027788985" evidence="5">
    <location>
        <begin position="24"/>
        <end position="415"/>
    </location>
</feature>
<accession>A0A6P4ZMW7</accession>
<evidence type="ECO:0000256" key="3">
    <source>
        <dbReference type="ARBA" id="ARBA00022737"/>
    </source>
</evidence>
<dbReference type="PANTHER" id="PTHR24373">
    <property type="entry name" value="SLIT RELATED LEUCINE-RICH REPEAT NEURONAL PROTEIN"/>
    <property type="match status" value="1"/>
</dbReference>
<dbReference type="PROSITE" id="PS51450">
    <property type="entry name" value="LRR"/>
    <property type="match status" value="3"/>
</dbReference>
<dbReference type="Pfam" id="PF13855">
    <property type="entry name" value="LRR_8"/>
    <property type="match status" value="2"/>
</dbReference>
<evidence type="ECO:0000256" key="1">
    <source>
        <dbReference type="ARBA" id="ARBA00022614"/>
    </source>
</evidence>
<reference evidence="7" key="1">
    <citation type="submission" date="2025-08" db="UniProtKB">
        <authorList>
            <consortium name="RefSeq"/>
        </authorList>
    </citation>
    <scope>IDENTIFICATION</scope>
    <source>
        <tissue evidence="7">Gonad</tissue>
    </source>
</reference>
<dbReference type="SUPFAM" id="SSF52058">
    <property type="entry name" value="L domain-like"/>
    <property type="match status" value="1"/>
</dbReference>
<dbReference type="InterPro" id="IPR003591">
    <property type="entry name" value="Leu-rich_rpt_typical-subtyp"/>
</dbReference>
<dbReference type="FunFam" id="3.80.10.10:FF:000770">
    <property type="entry name" value="Uncharacterized protein"/>
    <property type="match status" value="1"/>
</dbReference>
<evidence type="ECO:0000313" key="7">
    <source>
        <dbReference type="RefSeq" id="XP_019642570.1"/>
    </source>
</evidence>
<dbReference type="Pfam" id="PF00560">
    <property type="entry name" value="LRR_1"/>
    <property type="match status" value="1"/>
</dbReference>
<dbReference type="FunFam" id="3.80.10.10:FF:000732">
    <property type="entry name" value="GD11101"/>
    <property type="match status" value="1"/>
</dbReference>
<keyword evidence="4" id="KW-0325">Glycoprotein</keyword>
<dbReference type="Proteomes" id="UP000515135">
    <property type="component" value="Unplaced"/>
</dbReference>
<dbReference type="RefSeq" id="XP_019642570.1">
    <property type="nucleotide sequence ID" value="XM_019787011.1"/>
</dbReference>
<dbReference type="InterPro" id="IPR050328">
    <property type="entry name" value="Dev_Immune_Receptor"/>
</dbReference>
<evidence type="ECO:0000256" key="4">
    <source>
        <dbReference type="ARBA" id="ARBA00023180"/>
    </source>
</evidence>
<gene>
    <name evidence="7" type="primary">LOC109483868</name>
</gene>
<dbReference type="PANTHER" id="PTHR24373:SF383">
    <property type="entry name" value="LEUCINE-RICH REPEAT-CONTAINING PROTEIN 15-LIKE"/>
    <property type="match status" value="1"/>
</dbReference>
<keyword evidence="2 5" id="KW-0732">Signal</keyword>
<dbReference type="Gene3D" id="3.80.10.10">
    <property type="entry name" value="Ribonuclease Inhibitor"/>
    <property type="match status" value="2"/>
</dbReference>
<dbReference type="GeneID" id="109483868"/>
<evidence type="ECO:0000256" key="5">
    <source>
        <dbReference type="SAM" id="SignalP"/>
    </source>
</evidence>
<evidence type="ECO:0000313" key="6">
    <source>
        <dbReference type="Proteomes" id="UP000515135"/>
    </source>
</evidence>
<dbReference type="InterPro" id="IPR032675">
    <property type="entry name" value="LRR_dom_sf"/>
</dbReference>
<protein>
    <submittedName>
        <fullName evidence="7">Leucine-rich repeat-containing protein 15-like</fullName>
    </submittedName>
</protein>
<dbReference type="InterPro" id="IPR001611">
    <property type="entry name" value="Leu-rich_rpt"/>
</dbReference>
<evidence type="ECO:0000256" key="2">
    <source>
        <dbReference type="ARBA" id="ARBA00022729"/>
    </source>
</evidence>
<dbReference type="GO" id="GO:0031012">
    <property type="term" value="C:extracellular matrix"/>
    <property type="evidence" value="ECO:0007669"/>
    <property type="project" value="TreeGrafter"/>
</dbReference>
<keyword evidence="6" id="KW-1185">Reference proteome</keyword>
<dbReference type="KEGG" id="bbel:109483868"/>
<dbReference type="SMART" id="SM00369">
    <property type="entry name" value="LRR_TYP"/>
    <property type="match status" value="8"/>
</dbReference>